<dbReference type="EMBL" id="MU150516">
    <property type="protein sequence ID" value="KAF9455806.1"/>
    <property type="molecule type" value="Genomic_DNA"/>
</dbReference>
<feature type="domain" description="DUF6534" evidence="2">
    <location>
        <begin position="211"/>
        <end position="296"/>
    </location>
</feature>
<feature type="transmembrane region" description="Helical" evidence="1">
    <location>
        <begin position="205"/>
        <end position="225"/>
    </location>
</feature>
<dbReference type="InterPro" id="IPR045339">
    <property type="entry name" value="DUF6534"/>
</dbReference>
<comment type="caution">
    <text evidence="3">The sequence shown here is derived from an EMBL/GenBank/DDBJ whole genome shotgun (WGS) entry which is preliminary data.</text>
</comment>
<keyword evidence="1" id="KW-0812">Transmembrane</keyword>
<feature type="transmembrane region" description="Helical" evidence="1">
    <location>
        <begin position="161"/>
        <end position="185"/>
    </location>
</feature>
<evidence type="ECO:0000259" key="2">
    <source>
        <dbReference type="Pfam" id="PF20152"/>
    </source>
</evidence>
<evidence type="ECO:0000313" key="4">
    <source>
        <dbReference type="Proteomes" id="UP000807353"/>
    </source>
</evidence>
<dbReference type="Proteomes" id="UP000807353">
    <property type="component" value="Unassembled WGS sequence"/>
</dbReference>
<protein>
    <recommendedName>
        <fullName evidence="2">DUF6534 domain-containing protein</fullName>
    </recommendedName>
</protein>
<feature type="transmembrane region" description="Helical" evidence="1">
    <location>
        <begin position="135"/>
        <end position="154"/>
    </location>
</feature>
<gene>
    <name evidence="3" type="ORF">BDZ94DRAFT_1302899</name>
</gene>
<dbReference type="PANTHER" id="PTHR40465:SF1">
    <property type="entry name" value="DUF6534 DOMAIN-CONTAINING PROTEIN"/>
    <property type="match status" value="1"/>
</dbReference>
<dbReference type="PANTHER" id="PTHR40465">
    <property type="entry name" value="CHROMOSOME 1, WHOLE GENOME SHOTGUN SEQUENCE"/>
    <property type="match status" value="1"/>
</dbReference>
<evidence type="ECO:0000313" key="3">
    <source>
        <dbReference type="EMBL" id="KAF9455806.1"/>
    </source>
</evidence>
<keyword evidence="1" id="KW-0472">Membrane</keyword>
<feature type="transmembrane region" description="Helical" evidence="1">
    <location>
        <begin position="272"/>
        <end position="293"/>
    </location>
</feature>
<evidence type="ECO:0000256" key="1">
    <source>
        <dbReference type="SAM" id="Phobius"/>
    </source>
</evidence>
<reference evidence="3" key="1">
    <citation type="submission" date="2020-11" db="EMBL/GenBank/DDBJ databases">
        <authorList>
            <consortium name="DOE Joint Genome Institute"/>
            <person name="Ahrendt S."/>
            <person name="Riley R."/>
            <person name="Andreopoulos W."/>
            <person name="Labutti K."/>
            <person name="Pangilinan J."/>
            <person name="Ruiz-Duenas F.J."/>
            <person name="Barrasa J.M."/>
            <person name="Sanchez-Garcia M."/>
            <person name="Camarero S."/>
            <person name="Miyauchi S."/>
            <person name="Serrano A."/>
            <person name="Linde D."/>
            <person name="Babiker R."/>
            <person name="Drula E."/>
            <person name="Ayuso-Fernandez I."/>
            <person name="Pacheco R."/>
            <person name="Padilla G."/>
            <person name="Ferreira P."/>
            <person name="Barriuso J."/>
            <person name="Kellner H."/>
            <person name="Castanera R."/>
            <person name="Alfaro M."/>
            <person name="Ramirez L."/>
            <person name="Pisabarro A.G."/>
            <person name="Kuo A."/>
            <person name="Tritt A."/>
            <person name="Lipzen A."/>
            <person name="He G."/>
            <person name="Yan M."/>
            <person name="Ng V."/>
            <person name="Cullen D."/>
            <person name="Martin F."/>
            <person name="Rosso M.-N."/>
            <person name="Henrissat B."/>
            <person name="Hibbett D."/>
            <person name="Martinez A.T."/>
            <person name="Grigoriev I.V."/>
        </authorList>
    </citation>
    <scope>NUCLEOTIDE SEQUENCE</scope>
    <source>
        <strain evidence="3">CBS 247.69</strain>
    </source>
</reference>
<proteinExistence type="predicted"/>
<dbReference type="OrthoDB" id="2535105at2759"/>
<dbReference type="Pfam" id="PF20152">
    <property type="entry name" value="DUF6534"/>
    <property type="match status" value="1"/>
</dbReference>
<organism evidence="3 4">
    <name type="scientific">Collybia nuda</name>
    <dbReference type="NCBI Taxonomy" id="64659"/>
    <lineage>
        <taxon>Eukaryota</taxon>
        <taxon>Fungi</taxon>
        <taxon>Dikarya</taxon>
        <taxon>Basidiomycota</taxon>
        <taxon>Agaricomycotina</taxon>
        <taxon>Agaricomycetes</taxon>
        <taxon>Agaricomycetidae</taxon>
        <taxon>Agaricales</taxon>
        <taxon>Tricholomatineae</taxon>
        <taxon>Clitocybaceae</taxon>
        <taxon>Collybia</taxon>
    </lineage>
</organism>
<name>A0A9P5XUM8_9AGAR</name>
<accession>A0A9P5XUM8</accession>
<sequence length="365" mass="40561">MTWEDAPTNGINATKNTGFHIFRVDSGAGSPATPDSTVALKFDSDAPTLLFGITLVSNRTYFHNNQDKWPLRTFVTILVSVSGLNRAGACLILIYRLLDLAQTACATYNMHYYLISHFGEINILKIPTIMVSVEFSITSVTFFMVHMFFALRIWKLGKNGWLPAIITFASTAMLAVGGSAVYSQIVGRVKFNQFHQRRILIQTSLFHALGVFTDILITVSLSWLLSKAHTGFRGTQMVLHQLLMYTVTRGILVTLVQMGHIALYIFHPNNVLFWASLHTILTKLYILTTLVTLNSRITLRNTLQNVVTDSYRLSFAHPTPLHTDGDMELSRIPPDLTSTKGQIGPSIVQVPGGLNSESSTNIGRK</sequence>
<feature type="transmembrane region" description="Helical" evidence="1">
    <location>
        <begin position="246"/>
        <end position="266"/>
    </location>
</feature>
<keyword evidence="4" id="KW-1185">Reference proteome</keyword>
<keyword evidence="1" id="KW-1133">Transmembrane helix</keyword>
<dbReference type="AlphaFoldDB" id="A0A9P5XUM8"/>
<feature type="transmembrane region" description="Helical" evidence="1">
    <location>
        <begin position="74"/>
        <end position="98"/>
    </location>
</feature>